<dbReference type="RefSeq" id="WP_075851812.1">
    <property type="nucleotide sequence ID" value="NZ_FMAC01000001.1"/>
</dbReference>
<keyword evidence="5" id="KW-0325">Glycoprotein</keyword>
<feature type="chain" id="PRO_5008682996" evidence="6">
    <location>
        <begin position="24"/>
        <end position="509"/>
    </location>
</feature>
<evidence type="ECO:0000256" key="4">
    <source>
        <dbReference type="ARBA" id="ARBA00022801"/>
    </source>
</evidence>
<sequence>MSFRQMVPGLVLVLSLISATASAAPPEQGHGAPAGASGVLSLLPPDAVSDHVLNADGKTIPYTATAGTLDLFGQDGQRSAAIFYTAYVAKNRDANRPVTFVFNGGPGAASAFLNLGLVGPRIVDFGANGRDGANAKLVDNPQSWLEFTDLVLIDPIGTGWSRTAKPDDQNDFYSVDSDAESLAKAIALYVAHNSRAASPKYILGESYGGFRSVKVANSLREDQGLLISGIVMLSPLLEGRFVFGGGEDALGAALQLPSLAAAELERQNAFSEKAVQDAQAFALNEYLPALAGPPPSGDAGQAFYGRVAKLTGIPQDVVAKSQGFLSGVYRKHSDGDGADVASAYDASFLAPDPYPQSEAEHGGDPVLDGFVRAYGGAFSGYARDELGFRTDMTYALLSSSVNREWKWGGRNGGSRGTAGASHDLKELLSLTPSFRVMIGQGYSDLVIPFGVNKYVLDHMPAAFADRVALKLYRGGHMFYTRPMSREQFTSDAKAFYAGQVKAAPAAQSN</sequence>
<keyword evidence="8" id="KW-1185">Reference proteome</keyword>
<evidence type="ECO:0000256" key="5">
    <source>
        <dbReference type="ARBA" id="ARBA00023180"/>
    </source>
</evidence>
<accession>A0A1C3UCS8</accession>
<dbReference type="STRING" id="52131.GA0061100_1011274"/>
<keyword evidence="1 7" id="KW-0121">Carboxypeptidase</keyword>
<dbReference type="GO" id="GO:0004185">
    <property type="term" value="F:serine-type carboxypeptidase activity"/>
    <property type="evidence" value="ECO:0007669"/>
    <property type="project" value="InterPro"/>
</dbReference>
<dbReference type="InterPro" id="IPR001563">
    <property type="entry name" value="Peptidase_S10"/>
</dbReference>
<evidence type="ECO:0000313" key="7">
    <source>
        <dbReference type="EMBL" id="SCB13258.1"/>
    </source>
</evidence>
<feature type="signal peptide" evidence="6">
    <location>
        <begin position="1"/>
        <end position="23"/>
    </location>
</feature>
<dbReference type="GO" id="GO:0006508">
    <property type="term" value="P:proteolysis"/>
    <property type="evidence" value="ECO:0007669"/>
    <property type="project" value="UniProtKB-KW"/>
</dbReference>
<keyword evidence="3 6" id="KW-0732">Signal</keyword>
<gene>
    <name evidence="7" type="ORF">GA0061100_1011274</name>
</gene>
<keyword evidence="4" id="KW-0378">Hydrolase</keyword>
<evidence type="ECO:0000256" key="6">
    <source>
        <dbReference type="SAM" id="SignalP"/>
    </source>
</evidence>
<dbReference type="PANTHER" id="PTHR11802">
    <property type="entry name" value="SERINE PROTEASE FAMILY S10 SERINE CARBOXYPEPTIDASE"/>
    <property type="match status" value="1"/>
</dbReference>
<evidence type="ECO:0000256" key="1">
    <source>
        <dbReference type="ARBA" id="ARBA00022645"/>
    </source>
</evidence>
<dbReference type="SUPFAM" id="SSF53474">
    <property type="entry name" value="alpha/beta-Hydrolases"/>
    <property type="match status" value="1"/>
</dbReference>
<dbReference type="Proteomes" id="UP000186228">
    <property type="component" value="Unassembled WGS sequence"/>
</dbReference>
<dbReference type="EMBL" id="FMAC01000001">
    <property type="protein sequence ID" value="SCB13258.1"/>
    <property type="molecule type" value="Genomic_DNA"/>
</dbReference>
<keyword evidence="2" id="KW-0645">Protease</keyword>
<name>A0A1C3UCS8_9HYPH</name>
<evidence type="ECO:0000256" key="3">
    <source>
        <dbReference type="ARBA" id="ARBA00022729"/>
    </source>
</evidence>
<proteinExistence type="predicted"/>
<dbReference type="OrthoDB" id="9770107at2"/>
<organism evidence="7 8">
    <name type="scientific">Rhizobium hainanense</name>
    <dbReference type="NCBI Taxonomy" id="52131"/>
    <lineage>
        <taxon>Bacteria</taxon>
        <taxon>Pseudomonadati</taxon>
        <taxon>Pseudomonadota</taxon>
        <taxon>Alphaproteobacteria</taxon>
        <taxon>Hyphomicrobiales</taxon>
        <taxon>Rhizobiaceae</taxon>
        <taxon>Rhizobium/Agrobacterium group</taxon>
        <taxon>Rhizobium</taxon>
    </lineage>
</organism>
<protein>
    <submittedName>
        <fullName evidence="7">Carboxypeptidase C (Cathepsin A)</fullName>
    </submittedName>
</protein>
<dbReference type="InterPro" id="IPR029058">
    <property type="entry name" value="AB_hydrolase_fold"/>
</dbReference>
<dbReference type="PANTHER" id="PTHR11802:SF3">
    <property type="entry name" value="RETINOID-INDUCIBLE SERINE CARBOXYPEPTIDASE"/>
    <property type="match status" value="1"/>
</dbReference>
<evidence type="ECO:0000256" key="2">
    <source>
        <dbReference type="ARBA" id="ARBA00022670"/>
    </source>
</evidence>
<dbReference type="Pfam" id="PF00450">
    <property type="entry name" value="Peptidase_S10"/>
    <property type="match status" value="1"/>
</dbReference>
<evidence type="ECO:0000313" key="8">
    <source>
        <dbReference type="Proteomes" id="UP000186228"/>
    </source>
</evidence>
<dbReference type="Gene3D" id="3.40.50.1820">
    <property type="entry name" value="alpha/beta hydrolase"/>
    <property type="match status" value="1"/>
</dbReference>
<reference evidence="8" key="1">
    <citation type="submission" date="2016-08" db="EMBL/GenBank/DDBJ databases">
        <authorList>
            <person name="Varghese N."/>
            <person name="Submissions Spin"/>
        </authorList>
    </citation>
    <scope>NUCLEOTIDE SEQUENCE [LARGE SCALE GENOMIC DNA]</scope>
    <source>
        <strain evidence="8">CCBAU 57015</strain>
    </source>
</reference>
<dbReference type="AlphaFoldDB" id="A0A1C3UCS8"/>